<accession>A0ABV9N2M0</accession>
<name>A0ABV9N2M0_9FLAO</name>
<dbReference type="CDD" id="cd10917">
    <property type="entry name" value="CE4_NodB_like_6s_7s"/>
    <property type="match status" value="1"/>
</dbReference>
<keyword evidence="2 4" id="KW-0378">Hydrolase</keyword>
<dbReference type="InterPro" id="IPR050248">
    <property type="entry name" value="Polysacc_deacetylase_ArnD"/>
</dbReference>
<dbReference type="PANTHER" id="PTHR10587:SF133">
    <property type="entry name" value="CHITIN DEACETYLASE 1-RELATED"/>
    <property type="match status" value="1"/>
</dbReference>
<dbReference type="EC" id="3.-.-.-" evidence="4"/>
<dbReference type="Pfam" id="PF01522">
    <property type="entry name" value="Polysacc_deac_1"/>
    <property type="match status" value="1"/>
</dbReference>
<evidence type="ECO:0000256" key="2">
    <source>
        <dbReference type="ARBA" id="ARBA00022801"/>
    </source>
</evidence>
<sequence>MKLTPTKTPFVVKKMFPDYVWEINTTQKELFLTFDDGPTPEITPWVLDRLQHYNAKATFFCIGSNIEKHPEIFKRIIEEGHQIGNHTHNHIKGWKTKTKDYLVNVHEAQNSIALQIPKTKHQKPNIVNLFRPPYGQIKPKQGKKLMALGYKIVMWDVLSFDWDKTITNEACLNQVISKSKAGSIIVFHDSVKASNNMIYALPKVLEHYSKLGFQFNAIEA</sequence>
<dbReference type="PANTHER" id="PTHR10587">
    <property type="entry name" value="GLYCOSYL TRANSFERASE-RELATED"/>
    <property type="match status" value="1"/>
</dbReference>
<keyword evidence="5" id="KW-1185">Reference proteome</keyword>
<proteinExistence type="predicted"/>
<dbReference type="Proteomes" id="UP001595953">
    <property type="component" value="Unassembled WGS sequence"/>
</dbReference>
<dbReference type="InterPro" id="IPR002509">
    <property type="entry name" value="NODB_dom"/>
</dbReference>
<dbReference type="Gene3D" id="3.20.20.370">
    <property type="entry name" value="Glycoside hydrolase/deacetylase"/>
    <property type="match status" value="1"/>
</dbReference>
<evidence type="ECO:0000313" key="5">
    <source>
        <dbReference type="Proteomes" id="UP001595953"/>
    </source>
</evidence>
<evidence type="ECO:0000259" key="3">
    <source>
        <dbReference type="PROSITE" id="PS51677"/>
    </source>
</evidence>
<organism evidence="4 5">
    <name type="scientific">Geojedonia litorea</name>
    <dbReference type="NCBI Taxonomy" id="1268269"/>
    <lineage>
        <taxon>Bacteria</taxon>
        <taxon>Pseudomonadati</taxon>
        <taxon>Bacteroidota</taxon>
        <taxon>Flavobacteriia</taxon>
        <taxon>Flavobacteriales</taxon>
        <taxon>Flavobacteriaceae</taxon>
        <taxon>Geojedonia</taxon>
    </lineage>
</organism>
<dbReference type="SUPFAM" id="SSF88713">
    <property type="entry name" value="Glycoside hydrolase/deacetylase"/>
    <property type="match status" value="1"/>
</dbReference>
<reference evidence="5" key="1">
    <citation type="journal article" date="2019" name="Int. J. Syst. Evol. Microbiol.">
        <title>The Global Catalogue of Microorganisms (GCM) 10K type strain sequencing project: providing services to taxonomists for standard genome sequencing and annotation.</title>
        <authorList>
            <consortium name="The Broad Institute Genomics Platform"/>
            <consortium name="The Broad Institute Genome Sequencing Center for Infectious Disease"/>
            <person name="Wu L."/>
            <person name="Ma J."/>
        </authorList>
    </citation>
    <scope>NUCLEOTIDE SEQUENCE [LARGE SCALE GENOMIC DNA]</scope>
    <source>
        <strain evidence="5">CCUG 63682</strain>
    </source>
</reference>
<dbReference type="PROSITE" id="PS51677">
    <property type="entry name" value="NODB"/>
    <property type="match status" value="1"/>
</dbReference>
<evidence type="ECO:0000256" key="1">
    <source>
        <dbReference type="ARBA" id="ARBA00022723"/>
    </source>
</evidence>
<comment type="caution">
    <text evidence="4">The sequence shown here is derived from an EMBL/GenBank/DDBJ whole genome shotgun (WGS) entry which is preliminary data.</text>
</comment>
<dbReference type="RefSeq" id="WP_387963128.1">
    <property type="nucleotide sequence ID" value="NZ_JBHSGP010000014.1"/>
</dbReference>
<dbReference type="InterPro" id="IPR011330">
    <property type="entry name" value="Glyco_hydro/deAcase_b/a-brl"/>
</dbReference>
<protein>
    <submittedName>
        <fullName evidence="4">Polysaccharide deacetylase family protein</fullName>
        <ecNumber evidence="4">3.-.-.-</ecNumber>
    </submittedName>
</protein>
<keyword evidence="1" id="KW-0479">Metal-binding</keyword>
<feature type="domain" description="NodB homology" evidence="3">
    <location>
        <begin position="28"/>
        <end position="216"/>
    </location>
</feature>
<dbReference type="EMBL" id="JBHSGP010000014">
    <property type="protein sequence ID" value="MFC4722536.1"/>
    <property type="molecule type" value="Genomic_DNA"/>
</dbReference>
<evidence type="ECO:0000313" key="4">
    <source>
        <dbReference type="EMBL" id="MFC4722536.1"/>
    </source>
</evidence>
<gene>
    <name evidence="4" type="ORF">ACFO5O_09400</name>
</gene>
<dbReference type="GO" id="GO:0016787">
    <property type="term" value="F:hydrolase activity"/>
    <property type="evidence" value="ECO:0007669"/>
    <property type="project" value="UniProtKB-KW"/>
</dbReference>